<evidence type="ECO:0000256" key="6">
    <source>
        <dbReference type="ARBA" id="ARBA00022553"/>
    </source>
</evidence>
<dbReference type="SUPFAM" id="SSF55781">
    <property type="entry name" value="GAF domain-like"/>
    <property type="match status" value="1"/>
</dbReference>
<dbReference type="EMBL" id="CP040812">
    <property type="protein sequence ID" value="QCY68437.1"/>
    <property type="molecule type" value="Genomic_DNA"/>
</dbReference>
<dbReference type="PROSITE" id="PS50110">
    <property type="entry name" value="RESPONSE_REGULATORY"/>
    <property type="match status" value="1"/>
</dbReference>
<dbReference type="SMART" id="SM00448">
    <property type="entry name" value="REC"/>
    <property type="match status" value="1"/>
</dbReference>
<dbReference type="CDD" id="cd00082">
    <property type="entry name" value="HisKA"/>
    <property type="match status" value="1"/>
</dbReference>
<dbReference type="Pfam" id="PF00072">
    <property type="entry name" value="Response_reg"/>
    <property type="match status" value="1"/>
</dbReference>
<keyword evidence="9" id="KW-0547">Nucleotide-binding</keyword>
<evidence type="ECO:0000313" key="22">
    <source>
        <dbReference type="Proteomes" id="UP000309016"/>
    </source>
</evidence>
<dbReference type="Gene3D" id="3.30.450.40">
    <property type="match status" value="1"/>
</dbReference>
<evidence type="ECO:0000256" key="2">
    <source>
        <dbReference type="ARBA" id="ARBA00004651"/>
    </source>
</evidence>
<dbReference type="SUPFAM" id="SSF47226">
    <property type="entry name" value="Histidine-containing phosphotransfer domain, HPT domain"/>
    <property type="match status" value="1"/>
</dbReference>
<dbReference type="GO" id="GO:0000155">
    <property type="term" value="F:phosphorelay sensor kinase activity"/>
    <property type="evidence" value="ECO:0007669"/>
    <property type="project" value="InterPro"/>
</dbReference>
<dbReference type="CDD" id="cd00130">
    <property type="entry name" value="PAS"/>
    <property type="match status" value="4"/>
</dbReference>
<feature type="domain" description="PAS" evidence="19">
    <location>
        <begin position="19"/>
        <end position="93"/>
    </location>
</feature>
<feature type="domain" description="Histidine kinase" evidence="17">
    <location>
        <begin position="1262"/>
        <end position="1483"/>
    </location>
</feature>
<dbReference type="NCBIfam" id="TIGR00229">
    <property type="entry name" value="sensory_box"/>
    <property type="match status" value="4"/>
</dbReference>
<proteinExistence type="inferred from homology"/>
<keyword evidence="13" id="KW-0902">Two-component regulatory system</keyword>
<dbReference type="Gene3D" id="3.40.50.2300">
    <property type="match status" value="1"/>
</dbReference>
<dbReference type="SUPFAM" id="SSF47384">
    <property type="entry name" value="Homodimeric domain of signal transducing histidine kinase"/>
    <property type="match status" value="1"/>
</dbReference>
<dbReference type="InterPro" id="IPR001610">
    <property type="entry name" value="PAC"/>
</dbReference>
<dbReference type="InterPro" id="IPR004358">
    <property type="entry name" value="Sig_transdc_His_kin-like_C"/>
</dbReference>
<dbReference type="FunFam" id="3.30.565.10:FF:000010">
    <property type="entry name" value="Sensor histidine kinase RcsC"/>
    <property type="match status" value="1"/>
</dbReference>
<evidence type="ECO:0000256" key="10">
    <source>
        <dbReference type="ARBA" id="ARBA00022777"/>
    </source>
</evidence>
<feature type="domain" description="PAC" evidence="20">
    <location>
        <begin position="1192"/>
        <end position="1244"/>
    </location>
</feature>
<dbReference type="CDD" id="cd16922">
    <property type="entry name" value="HATPase_EvgS-ArcB-TorS-like"/>
    <property type="match status" value="1"/>
</dbReference>
<evidence type="ECO:0000259" key="16">
    <source>
        <dbReference type="PROSITE" id="PS50046"/>
    </source>
</evidence>
<dbReference type="PANTHER" id="PTHR45339">
    <property type="entry name" value="HYBRID SIGNAL TRANSDUCTION HISTIDINE KINASE J"/>
    <property type="match status" value="1"/>
</dbReference>
<evidence type="ECO:0000313" key="21">
    <source>
        <dbReference type="EMBL" id="QCY68437.1"/>
    </source>
</evidence>
<dbReference type="KEGG" id="afla:FHG64_02995"/>
<evidence type="ECO:0000256" key="13">
    <source>
        <dbReference type="ARBA" id="ARBA00023012"/>
    </source>
</evidence>
<comment type="catalytic activity">
    <reaction evidence="1">
        <text>ATP + protein L-histidine = ADP + protein N-phospho-L-histidine.</text>
        <dbReference type="EC" id="2.7.13.3"/>
    </reaction>
</comment>
<dbReference type="InterPro" id="IPR036641">
    <property type="entry name" value="HPT_dom_sf"/>
</dbReference>
<keyword evidence="14" id="KW-0472">Membrane</keyword>
<dbReference type="PRINTS" id="PR00344">
    <property type="entry name" value="BCTRLSENSOR"/>
</dbReference>
<feature type="domain" description="PAS" evidence="19">
    <location>
        <begin position="276"/>
        <end position="352"/>
    </location>
</feature>
<evidence type="ECO:0000256" key="3">
    <source>
        <dbReference type="ARBA" id="ARBA00006402"/>
    </source>
</evidence>
<dbReference type="CDD" id="cd17546">
    <property type="entry name" value="REC_hyHK_CKI1_RcsC-like"/>
    <property type="match status" value="1"/>
</dbReference>
<dbReference type="RefSeq" id="WP_139065012.1">
    <property type="nucleotide sequence ID" value="NZ_CP040812.1"/>
</dbReference>
<comment type="subcellular location">
    <subcellularLocation>
        <location evidence="2">Cell membrane</location>
        <topology evidence="2">Multi-pass membrane protein</topology>
    </subcellularLocation>
</comment>
<evidence type="ECO:0000256" key="8">
    <source>
        <dbReference type="ARBA" id="ARBA00022692"/>
    </source>
</evidence>
<dbReference type="PROSITE" id="PS50109">
    <property type="entry name" value="HIS_KIN"/>
    <property type="match status" value="1"/>
</dbReference>
<dbReference type="GO" id="GO:0005524">
    <property type="term" value="F:ATP binding"/>
    <property type="evidence" value="ECO:0007669"/>
    <property type="project" value="UniProtKB-KW"/>
</dbReference>
<dbReference type="SUPFAM" id="SSF55785">
    <property type="entry name" value="PYP-like sensor domain (PAS domain)"/>
    <property type="match status" value="8"/>
</dbReference>
<dbReference type="InterPro" id="IPR000700">
    <property type="entry name" value="PAS-assoc_C"/>
</dbReference>
<evidence type="ECO:0000256" key="12">
    <source>
        <dbReference type="ARBA" id="ARBA00022989"/>
    </source>
</evidence>
<evidence type="ECO:0000256" key="11">
    <source>
        <dbReference type="ARBA" id="ARBA00022840"/>
    </source>
</evidence>
<evidence type="ECO:0000256" key="15">
    <source>
        <dbReference type="PROSITE-ProRule" id="PRU00169"/>
    </source>
</evidence>
<dbReference type="Gene3D" id="3.30.565.10">
    <property type="entry name" value="Histidine kinase-like ATPase, C-terminal domain"/>
    <property type="match status" value="1"/>
</dbReference>
<evidence type="ECO:0000256" key="5">
    <source>
        <dbReference type="ARBA" id="ARBA00022475"/>
    </source>
</evidence>
<evidence type="ECO:0000256" key="7">
    <source>
        <dbReference type="ARBA" id="ARBA00022679"/>
    </source>
</evidence>
<keyword evidence="11" id="KW-0067">ATP-binding</keyword>
<dbReference type="Pfam" id="PF01590">
    <property type="entry name" value="GAF"/>
    <property type="match status" value="1"/>
</dbReference>
<reference evidence="21 22" key="1">
    <citation type="submission" date="2019-06" db="EMBL/GenBank/DDBJ databases">
        <title>Complete genome sequence of Antarcticibacterium flavum KCTC 52984T from an Antarctic marine sediment.</title>
        <authorList>
            <person name="Lee Y.M."/>
            <person name="Shin S.C."/>
        </authorList>
    </citation>
    <scope>NUCLEOTIDE SEQUENCE [LARGE SCALE GENOMIC DNA]</scope>
    <source>
        <strain evidence="21 22">KCTC 52984</strain>
    </source>
</reference>
<feature type="domain" description="PAS" evidence="19">
    <location>
        <begin position="1119"/>
        <end position="1189"/>
    </location>
</feature>
<dbReference type="InterPro" id="IPR035965">
    <property type="entry name" value="PAS-like_dom_sf"/>
</dbReference>
<feature type="domain" description="PAC" evidence="20">
    <location>
        <begin position="227"/>
        <end position="279"/>
    </location>
</feature>
<dbReference type="InterPro" id="IPR011006">
    <property type="entry name" value="CheY-like_superfamily"/>
</dbReference>
<organism evidence="21 22">
    <name type="scientific">Antarcticibacterium flavum</name>
    <dbReference type="NCBI Taxonomy" id="2058175"/>
    <lineage>
        <taxon>Bacteria</taxon>
        <taxon>Pseudomonadati</taxon>
        <taxon>Bacteroidota</taxon>
        <taxon>Flavobacteriia</taxon>
        <taxon>Flavobacteriales</taxon>
        <taxon>Flavobacteriaceae</taxon>
        <taxon>Antarcticibacterium</taxon>
    </lineage>
</organism>
<dbReference type="PANTHER" id="PTHR45339:SF1">
    <property type="entry name" value="HYBRID SIGNAL TRANSDUCTION HISTIDINE KINASE J"/>
    <property type="match status" value="1"/>
</dbReference>
<dbReference type="Pfam" id="PF08447">
    <property type="entry name" value="PAS_3"/>
    <property type="match status" value="4"/>
</dbReference>
<dbReference type="Gene3D" id="3.30.450.20">
    <property type="entry name" value="PAS domain"/>
    <property type="match status" value="8"/>
</dbReference>
<dbReference type="InterPro" id="IPR029016">
    <property type="entry name" value="GAF-like_dom_sf"/>
</dbReference>
<dbReference type="PROSITE" id="PS50046">
    <property type="entry name" value="PHYTOCHROME_2"/>
    <property type="match status" value="1"/>
</dbReference>
<dbReference type="InterPro" id="IPR000014">
    <property type="entry name" value="PAS"/>
</dbReference>
<dbReference type="InterPro" id="IPR003661">
    <property type="entry name" value="HisK_dim/P_dom"/>
</dbReference>
<dbReference type="Pfam" id="PF02518">
    <property type="entry name" value="HATPase_c"/>
    <property type="match status" value="1"/>
</dbReference>
<keyword evidence="10" id="KW-0418">Kinase</keyword>
<dbReference type="InterPro" id="IPR005467">
    <property type="entry name" value="His_kinase_dom"/>
</dbReference>
<name>A0A5B7WZK2_9FLAO</name>
<dbReference type="SMART" id="SM00388">
    <property type="entry name" value="HisKA"/>
    <property type="match status" value="1"/>
</dbReference>
<dbReference type="EC" id="2.7.13.3" evidence="4"/>
<dbReference type="Gene3D" id="2.10.70.100">
    <property type="match status" value="2"/>
</dbReference>
<dbReference type="PROSITE" id="PS50112">
    <property type="entry name" value="PAS"/>
    <property type="match status" value="3"/>
</dbReference>
<evidence type="ECO:0000256" key="1">
    <source>
        <dbReference type="ARBA" id="ARBA00000085"/>
    </source>
</evidence>
<dbReference type="SMART" id="SM00091">
    <property type="entry name" value="PAS"/>
    <property type="match status" value="6"/>
</dbReference>
<evidence type="ECO:0000256" key="9">
    <source>
        <dbReference type="ARBA" id="ARBA00022741"/>
    </source>
</evidence>
<dbReference type="PROSITE" id="PS50113">
    <property type="entry name" value="PAC"/>
    <property type="match status" value="4"/>
</dbReference>
<feature type="domain" description="PAC" evidence="20">
    <location>
        <begin position="98"/>
        <end position="151"/>
    </location>
</feature>
<dbReference type="InterPro" id="IPR016132">
    <property type="entry name" value="Phyto_chromo_attachment"/>
</dbReference>
<dbReference type="InterPro" id="IPR036097">
    <property type="entry name" value="HisK_dim/P_sf"/>
</dbReference>
<feature type="domain" description="Phytochrome chromophore attachment site" evidence="16">
    <location>
        <begin position="1055"/>
        <end position="1102"/>
    </location>
</feature>
<keyword evidence="22" id="KW-1185">Reference proteome</keyword>
<evidence type="ECO:0000259" key="17">
    <source>
        <dbReference type="PROSITE" id="PS50109"/>
    </source>
</evidence>
<dbReference type="Pfam" id="PF08448">
    <property type="entry name" value="PAS_4"/>
    <property type="match status" value="2"/>
</dbReference>
<evidence type="ECO:0000259" key="19">
    <source>
        <dbReference type="PROSITE" id="PS50112"/>
    </source>
</evidence>
<dbReference type="SUPFAM" id="SSF55874">
    <property type="entry name" value="ATPase domain of HSP90 chaperone/DNA topoisomerase II/histidine kinase"/>
    <property type="match status" value="1"/>
</dbReference>
<dbReference type="SMART" id="SM00387">
    <property type="entry name" value="HATPase_c"/>
    <property type="match status" value="1"/>
</dbReference>
<evidence type="ECO:0000256" key="4">
    <source>
        <dbReference type="ARBA" id="ARBA00012438"/>
    </source>
</evidence>
<keyword evidence="8" id="KW-0812">Transmembrane</keyword>
<comment type="similarity">
    <text evidence="3">In the N-terminal section; belongs to the phytochrome family.</text>
</comment>
<dbReference type="SUPFAM" id="SSF52172">
    <property type="entry name" value="CheY-like"/>
    <property type="match status" value="1"/>
</dbReference>
<dbReference type="OrthoDB" id="9766459at2"/>
<keyword evidence="5" id="KW-1003">Cell membrane</keyword>
<dbReference type="InterPro" id="IPR013655">
    <property type="entry name" value="PAS_fold_3"/>
</dbReference>
<feature type="domain" description="Response regulatory" evidence="18">
    <location>
        <begin position="1508"/>
        <end position="1625"/>
    </location>
</feature>
<dbReference type="GO" id="GO:0005886">
    <property type="term" value="C:plasma membrane"/>
    <property type="evidence" value="ECO:0007669"/>
    <property type="project" value="UniProtKB-SubCell"/>
</dbReference>
<dbReference type="Gene3D" id="1.10.287.130">
    <property type="match status" value="1"/>
</dbReference>
<dbReference type="Pfam" id="PF00512">
    <property type="entry name" value="HisKA"/>
    <property type="match status" value="1"/>
</dbReference>
<feature type="domain" description="PAC" evidence="20">
    <location>
        <begin position="355"/>
        <end position="407"/>
    </location>
</feature>
<keyword evidence="12" id="KW-1133">Transmembrane helix</keyword>
<accession>A0A5B7WZK2</accession>
<dbReference type="SMART" id="SM00065">
    <property type="entry name" value="GAF"/>
    <property type="match status" value="1"/>
</dbReference>
<sequence length="1774" mass="203396">MEENHTSSNDPKGENLREQLNFLEKVHKLNPNLLYIIQLNPHRIIYINDVSREILGLEPKTVINTGPEIFKNILHEEDYEQRLDNLEKCLKNKEEELCEIDVRIRTASGNWEWFKLKDKIFDRSSEGKVTHIIGTANNIHEQKVWEEKQREEHRRFENAQEIGHIGSYQRKLPGDYFTYSAEFYRILGLEPREEEIHIDEFLSHVHPDDREEYIKAIQHTYATGEPLDIVTRAIRPDGSIRYIQRRAAILKDELGTPVLGYGTGQDITERIKAEEERERLETLMQSTEIVAGTGSYEADLINNKLFFSKGLFRLFGYEPGEFEPTEEWVNAHSHPDDAPVVRQILEEATNNKKGYSYTRRIYRKDGQKRVIESQGSIIVDEKGKPVKFIGLVQDVTARKKAEKSLQESEERSRNLLKVLQNAPDSYLVLTADLVIEMASDAYLEATQTTRKDIIGKLVFDAFPDNPEAVDAMGVKNLKASLQNVLQTRKPDRMPIQHYDVRDKEGSFKEKYWSPTNTPVINAKGDVDYIIHRVLDVTEVMKKQTAIAGLSNETEILKTSLEEIKIQASQLKESRSLLQSIFDASPNSIVLYDILRDRDGKVYDLQFSMVNAFNYKVLEVNKNIIGKRLGEEFPLVKENKTLENFIYTAETGIATDFETWLEGGGYQHWFHYRVTRLEDQLLVTSEDITERKKSEEIIQQMLNGSLSAITILQAVRGEDGEITDFVFKGANKAAEKINSLPAEKMVGQRLLHLFPGVKHVFLDTYINVVETGEPLRVQRQYSYEHLNNWFDVSAVKIGDGIIMTFNDITEQKEAEQELVQLKEELAQRAKDRYRKIINSMDEAYCLMEVIFNDRDECVDYRYLEINPVFEEQAGLQDVLGKRITDLVPHMEDYWFKYYGTVAKTGESLRFEDYSESLERWFDIYAFRLDEQEKNQIGVIFKDITERKAAEDRQTFLLNLNDALRPLADPAEIQITAMNVLGSHLEVTRAFYSEAQDNEETLYTNPEYIDGVDEAPEEINITSYKPELIEQFLNGKTLVINDVLVENVLREESDIDLNNQQVRAGIAVPLIKNEKLVAAIRVHQNTPRRWTPAEVSLVEEVCKHTWAAVERARSGNALRESEQKFRDLVEASALAVWETNPQGMVETDSPSWRTFTGQSFDDWKGYGWLNAVHPEERELVIKNWKEAVAANRKVDTEFRLVGKNGESRWTNVKAIPIISLDGKVTKWAGMNLDIHNMKMTEDALIKAKNEAEAASRAKEDFVSTMSHEIRTPLNAVIGLTNLLLDNNPRDDQKENLNSLSFSAQNLLSLINDILDFSKLEAGKGDVDENVFDLSILVISLQQLYAPQARKNGSLFNLKLDNKIPPRIVTDQLKLSQILHNLVSNAVKFTRDGNIDFSISVQRREHEMLWLEFVIKDTGIGVPREKLAHIFEKFSQAESSTVRQYGGTGLGLTITKLLLELLGSEIKVESQVGQGSKFHFLLPVKEAPLEKSINDIPVYGHEDITNIEELEILLVEDVEINRNILLQFMSNWWQIQPDEALNGKEAVEKATKKKYDMILMDVRMPIMDGHEATKQIRRLPGYKNVPILALTADKNLEVQQEQNNSQFDDLLTKPFDPAQLKRRILHYLYPAANPKPKPDAINGEIKPMKGAPNGNGISRKEQDDQDPIDVSRYTSLAGDNRVLLEKLLGNSLKSIKSYRKEFDIAATGRDTEALSNLIHKNTVTLHYIQANRLGGMIQNYRESLQEDETAKTTEQHEAILEEFERVTESLQKLLEKK</sequence>
<dbReference type="Gene3D" id="1.20.120.160">
    <property type="entry name" value="HPT domain"/>
    <property type="match status" value="1"/>
</dbReference>
<dbReference type="Proteomes" id="UP000309016">
    <property type="component" value="Chromosome"/>
</dbReference>
<dbReference type="InterPro" id="IPR003594">
    <property type="entry name" value="HATPase_dom"/>
</dbReference>
<dbReference type="InterPro" id="IPR013656">
    <property type="entry name" value="PAS_4"/>
</dbReference>
<dbReference type="InterPro" id="IPR036890">
    <property type="entry name" value="HATPase_C_sf"/>
</dbReference>
<keyword evidence="7" id="KW-0808">Transferase</keyword>
<gene>
    <name evidence="21" type="ORF">FHG64_02995</name>
</gene>
<protein>
    <recommendedName>
        <fullName evidence="4">histidine kinase</fullName>
        <ecNumber evidence="4">2.7.13.3</ecNumber>
    </recommendedName>
</protein>
<keyword evidence="6 15" id="KW-0597">Phosphoprotein</keyword>
<evidence type="ECO:0000259" key="18">
    <source>
        <dbReference type="PROSITE" id="PS50110"/>
    </source>
</evidence>
<evidence type="ECO:0000259" key="20">
    <source>
        <dbReference type="PROSITE" id="PS50113"/>
    </source>
</evidence>
<dbReference type="InterPro" id="IPR003018">
    <property type="entry name" value="GAF"/>
</dbReference>
<dbReference type="InterPro" id="IPR001789">
    <property type="entry name" value="Sig_transdc_resp-reg_receiver"/>
</dbReference>
<feature type="modified residue" description="4-aspartylphosphate" evidence="15">
    <location>
        <position position="1558"/>
    </location>
</feature>
<evidence type="ECO:0000256" key="14">
    <source>
        <dbReference type="ARBA" id="ARBA00023136"/>
    </source>
</evidence>
<dbReference type="SMART" id="SM00086">
    <property type="entry name" value="PAC"/>
    <property type="match status" value="5"/>
</dbReference>